<evidence type="ECO:0000256" key="1">
    <source>
        <dbReference type="ARBA" id="ARBA00004651"/>
    </source>
</evidence>
<comment type="similarity">
    <text evidence="2 8">Belongs to the 4-toluene sulfonate uptake permease (TSUP) (TC 2.A.102) family.</text>
</comment>
<evidence type="ECO:0000256" key="6">
    <source>
        <dbReference type="ARBA" id="ARBA00022989"/>
    </source>
</evidence>
<feature type="transmembrane region" description="Helical" evidence="8">
    <location>
        <begin position="105"/>
        <end position="124"/>
    </location>
</feature>
<feature type="transmembrane region" description="Helical" evidence="8">
    <location>
        <begin position="183"/>
        <end position="202"/>
    </location>
</feature>
<keyword evidence="3" id="KW-0813">Transport</keyword>
<evidence type="ECO:0000256" key="7">
    <source>
        <dbReference type="ARBA" id="ARBA00023136"/>
    </source>
</evidence>
<evidence type="ECO:0000256" key="4">
    <source>
        <dbReference type="ARBA" id="ARBA00022475"/>
    </source>
</evidence>
<sequence length="253" mass="25524">MFETLLLLAAACAAGALNAVAGGGSFLTLPALVFSGVPPVMANATGTVALFPGYIASAWGFREDLAPPPGLTLRAVMGLSLVGGALGALLLLATPDATFRRVVPWLLLAATALFALGPRLRPAARPDAPAHAVTPAARLRAQAGVLAVAAYGGYFNGGLGILLLALFGLLGQTRLHAANGLKNLVSALLTAIAVLIYAAGGLVAWPQALAMMLAATAGGYGGARLARRIPAPWLRAGIVATGLVMAGLFFWRG</sequence>
<feature type="transmembrane region" description="Helical" evidence="8">
    <location>
        <begin position="144"/>
        <end position="171"/>
    </location>
</feature>
<feature type="transmembrane region" description="Helical" evidence="8">
    <location>
        <begin position="71"/>
        <end position="93"/>
    </location>
</feature>
<comment type="subcellular location">
    <subcellularLocation>
        <location evidence="1 8">Cell membrane</location>
        <topology evidence="1 8">Multi-pass membrane protein</topology>
    </subcellularLocation>
</comment>
<accession>A0A369AP46</accession>
<evidence type="ECO:0000313" key="10">
    <source>
        <dbReference type="EMBL" id="RCX10036.1"/>
    </source>
</evidence>
<feature type="signal peptide" evidence="9">
    <location>
        <begin position="1"/>
        <end position="21"/>
    </location>
</feature>
<reference evidence="10 11" key="1">
    <citation type="submission" date="2018-07" db="EMBL/GenBank/DDBJ databases">
        <title>Genomic Encyclopedia of Type Strains, Phase IV (KMG-IV): sequencing the most valuable type-strain genomes for metagenomic binning, comparative biology and taxonomic classification.</title>
        <authorList>
            <person name="Goeker M."/>
        </authorList>
    </citation>
    <scope>NUCLEOTIDE SEQUENCE [LARGE SCALE GENOMIC DNA]</scope>
    <source>
        <strain evidence="10 11">DSM 100911</strain>
    </source>
</reference>
<gene>
    <name evidence="10" type="ORF">DFR45_10320</name>
</gene>
<dbReference type="EMBL" id="QPJU01000003">
    <property type="protein sequence ID" value="RCX10036.1"/>
    <property type="molecule type" value="Genomic_DNA"/>
</dbReference>
<feature type="chain" id="PRO_5016722417" description="Probable membrane transporter protein" evidence="9">
    <location>
        <begin position="22"/>
        <end position="253"/>
    </location>
</feature>
<comment type="caution">
    <text evidence="10">The sequence shown here is derived from an EMBL/GenBank/DDBJ whole genome shotgun (WGS) entry which is preliminary data.</text>
</comment>
<proteinExistence type="inferred from homology"/>
<keyword evidence="9" id="KW-0732">Signal</keyword>
<name>A0A369AP46_9BURK</name>
<dbReference type="PANTHER" id="PTHR30269:SF0">
    <property type="entry name" value="MEMBRANE TRANSPORTER PROTEIN YFCA-RELATED"/>
    <property type="match status" value="1"/>
</dbReference>
<dbReference type="OrthoDB" id="9807082at2"/>
<evidence type="ECO:0000256" key="8">
    <source>
        <dbReference type="RuleBase" id="RU363041"/>
    </source>
</evidence>
<dbReference type="InterPro" id="IPR002781">
    <property type="entry name" value="TM_pro_TauE-like"/>
</dbReference>
<dbReference type="InterPro" id="IPR052017">
    <property type="entry name" value="TSUP"/>
</dbReference>
<keyword evidence="4 8" id="KW-1003">Cell membrane</keyword>
<keyword evidence="6 8" id="KW-1133">Transmembrane helix</keyword>
<keyword evidence="5 8" id="KW-0812">Transmembrane</keyword>
<organism evidence="10 11">
    <name type="scientific">Extensimonas vulgaris</name>
    <dbReference type="NCBI Taxonomy" id="1031594"/>
    <lineage>
        <taxon>Bacteria</taxon>
        <taxon>Pseudomonadati</taxon>
        <taxon>Pseudomonadota</taxon>
        <taxon>Betaproteobacteria</taxon>
        <taxon>Burkholderiales</taxon>
        <taxon>Comamonadaceae</taxon>
        <taxon>Extensimonas</taxon>
    </lineage>
</organism>
<dbReference type="RefSeq" id="WP_114482740.1">
    <property type="nucleotide sequence ID" value="NZ_QPJU01000003.1"/>
</dbReference>
<evidence type="ECO:0000256" key="5">
    <source>
        <dbReference type="ARBA" id="ARBA00022692"/>
    </source>
</evidence>
<evidence type="ECO:0000256" key="9">
    <source>
        <dbReference type="SAM" id="SignalP"/>
    </source>
</evidence>
<evidence type="ECO:0000313" key="11">
    <source>
        <dbReference type="Proteomes" id="UP000252174"/>
    </source>
</evidence>
<dbReference type="AlphaFoldDB" id="A0A369AP46"/>
<dbReference type="GO" id="GO:0005886">
    <property type="term" value="C:plasma membrane"/>
    <property type="evidence" value="ECO:0007669"/>
    <property type="project" value="UniProtKB-SubCell"/>
</dbReference>
<protein>
    <recommendedName>
        <fullName evidence="8">Probable membrane transporter protein</fullName>
    </recommendedName>
</protein>
<dbReference type="PANTHER" id="PTHR30269">
    <property type="entry name" value="TRANSMEMBRANE PROTEIN YFCA"/>
    <property type="match status" value="1"/>
</dbReference>
<dbReference type="Pfam" id="PF01925">
    <property type="entry name" value="TauE"/>
    <property type="match status" value="1"/>
</dbReference>
<keyword evidence="7 8" id="KW-0472">Membrane</keyword>
<evidence type="ECO:0000256" key="3">
    <source>
        <dbReference type="ARBA" id="ARBA00022448"/>
    </source>
</evidence>
<feature type="transmembrane region" description="Helical" evidence="8">
    <location>
        <begin position="233"/>
        <end position="251"/>
    </location>
</feature>
<dbReference type="Proteomes" id="UP000252174">
    <property type="component" value="Unassembled WGS sequence"/>
</dbReference>
<evidence type="ECO:0000256" key="2">
    <source>
        <dbReference type="ARBA" id="ARBA00009142"/>
    </source>
</evidence>
<keyword evidence="11" id="KW-1185">Reference proteome</keyword>